<dbReference type="EMBL" id="BDQF01000007">
    <property type="protein sequence ID" value="GAW79856.1"/>
    <property type="molecule type" value="Genomic_DNA"/>
</dbReference>
<feature type="transmembrane region" description="Helical" evidence="1">
    <location>
        <begin position="180"/>
        <end position="200"/>
    </location>
</feature>
<dbReference type="Proteomes" id="UP000195521">
    <property type="component" value="Unassembled WGS sequence"/>
</dbReference>
<dbReference type="RefSeq" id="XP_028542445.1">
    <property type="nucleotide sequence ID" value="XM_028686644.1"/>
</dbReference>
<gene>
    <name evidence="2" type="ORF">PGO_060000</name>
</gene>
<organism evidence="2 3">
    <name type="scientific">Plasmodium gonderi</name>
    <dbReference type="NCBI Taxonomy" id="77519"/>
    <lineage>
        <taxon>Eukaryota</taxon>
        <taxon>Sar</taxon>
        <taxon>Alveolata</taxon>
        <taxon>Apicomplexa</taxon>
        <taxon>Aconoidasida</taxon>
        <taxon>Haemosporida</taxon>
        <taxon>Plasmodiidae</taxon>
        <taxon>Plasmodium</taxon>
        <taxon>Plasmodium (Plasmodium)</taxon>
    </lineage>
</organism>
<dbReference type="AlphaFoldDB" id="A0A1Y1JBI5"/>
<evidence type="ECO:0000313" key="2">
    <source>
        <dbReference type="EMBL" id="GAW79856.1"/>
    </source>
</evidence>
<dbReference type="GeneID" id="39746568"/>
<keyword evidence="1" id="KW-1133">Transmembrane helix</keyword>
<reference evidence="3" key="1">
    <citation type="submission" date="2017-04" db="EMBL/GenBank/DDBJ databases">
        <title>Plasmodium gonderi genome.</title>
        <authorList>
            <person name="Arisue N."/>
            <person name="Honma H."/>
            <person name="Kawai S."/>
            <person name="Tougan T."/>
            <person name="Tanabe K."/>
            <person name="Horii T."/>
        </authorList>
    </citation>
    <scope>NUCLEOTIDE SEQUENCE [LARGE SCALE GENOMIC DNA]</scope>
    <source>
        <strain evidence="3">ATCC 30045</strain>
    </source>
</reference>
<sequence length="205" mass="22549">MKKNIKGLKKSLGKWEGAMHKLMLIKSTRLYIQDNGGCLETRIELNKYNNLFLHVLSFKLFNLPPNPNYNKTLKKCINLIVISHTFLLQIAVSQRTEAESDGAEINGKSGATVTVGGSATNSAANAGHGGKAVVKEGEHFGYFEKVVKVVSDAYSTANKALAPVCCFLLRTERDNECKKSSIIVILIFIMVAVAIVHYVYNQVSN</sequence>
<name>A0A1Y1JBI5_PLAGO</name>
<comment type="caution">
    <text evidence="2">The sequence shown here is derived from an EMBL/GenBank/DDBJ whole genome shotgun (WGS) entry which is preliminary data.</text>
</comment>
<evidence type="ECO:0000313" key="3">
    <source>
        <dbReference type="Proteomes" id="UP000195521"/>
    </source>
</evidence>
<evidence type="ECO:0008006" key="4">
    <source>
        <dbReference type="Google" id="ProtNLM"/>
    </source>
</evidence>
<keyword evidence="3" id="KW-1185">Reference proteome</keyword>
<keyword evidence="1" id="KW-0812">Transmembrane</keyword>
<evidence type="ECO:0000256" key="1">
    <source>
        <dbReference type="SAM" id="Phobius"/>
    </source>
</evidence>
<proteinExistence type="predicted"/>
<keyword evidence="1" id="KW-0472">Membrane</keyword>
<accession>A0A1Y1JBI5</accession>
<protein>
    <recommendedName>
        <fullName evidence="4">Variable surface protein</fullName>
    </recommendedName>
</protein>